<protein>
    <submittedName>
        <fullName evidence="1">Uncharacterized protein</fullName>
    </submittedName>
</protein>
<evidence type="ECO:0000313" key="1">
    <source>
        <dbReference type="Ensembl" id="ENSACCP00020006618.1"/>
    </source>
</evidence>
<evidence type="ECO:0000313" key="2">
    <source>
        <dbReference type="Proteomes" id="UP000472275"/>
    </source>
</evidence>
<accession>A0A663E356</accession>
<sequence length="133" mass="14110">SGRERSSSFYTSISFGCGQGQKVSGVPRSVGGMGRSPGSRRAALCRERGGGRLCSCHTSLGRARGRGAGSQGVQSDGAAGLTCCSIEQDQMLESICSHLADALAGKLTGNPQRDYPDLLTNREAWNRITYFKY</sequence>
<proteinExistence type="predicted"/>
<dbReference type="AlphaFoldDB" id="A0A663E356"/>
<dbReference type="Ensembl" id="ENSACCT00020006921.1">
    <property type="protein sequence ID" value="ENSACCP00020006618.1"/>
    <property type="gene ID" value="ENSACCG00020004523.1"/>
</dbReference>
<reference evidence="1" key="2">
    <citation type="submission" date="2025-09" db="UniProtKB">
        <authorList>
            <consortium name="Ensembl"/>
        </authorList>
    </citation>
    <scope>IDENTIFICATION</scope>
</reference>
<organism evidence="1 2">
    <name type="scientific">Aquila chrysaetos chrysaetos</name>
    <dbReference type="NCBI Taxonomy" id="223781"/>
    <lineage>
        <taxon>Eukaryota</taxon>
        <taxon>Metazoa</taxon>
        <taxon>Chordata</taxon>
        <taxon>Craniata</taxon>
        <taxon>Vertebrata</taxon>
        <taxon>Euteleostomi</taxon>
        <taxon>Archelosauria</taxon>
        <taxon>Archosauria</taxon>
        <taxon>Dinosauria</taxon>
        <taxon>Saurischia</taxon>
        <taxon>Theropoda</taxon>
        <taxon>Coelurosauria</taxon>
        <taxon>Aves</taxon>
        <taxon>Neognathae</taxon>
        <taxon>Neoaves</taxon>
        <taxon>Telluraves</taxon>
        <taxon>Accipitrimorphae</taxon>
        <taxon>Accipitriformes</taxon>
        <taxon>Accipitridae</taxon>
        <taxon>Accipitrinae</taxon>
        <taxon>Aquila</taxon>
    </lineage>
</organism>
<keyword evidence="2" id="KW-1185">Reference proteome</keyword>
<dbReference type="Proteomes" id="UP000472275">
    <property type="component" value="Chromosome 2"/>
</dbReference>
<name>A0A663E356_AQUCH</name>
<reference evidence="1" key="1">
    <citation type="submission" date="2025-08" db="UniProtKB">
        <authorList>
            <consortium name="Ensembl"/>
        </authorList>
    </citation>
    <scope>IDENTIFICATION</scope>
</reference>
<dbReference type="InParanoid" id="A0A663E356"/>